<dbReference type="InterPro" id="IPR001135">
    <property type="entry name" value="NADH_Q_OxRdtase_suD"/>
</dbReference>
<reference evidence="5 6" key="1">
    <citation type="submission" date="2024-08" db="EMBL/GenBank/DDBJ databases">
        <title>Insights into the chromosomal genome structure of Flemingia macrophylla.</title>
        <authorList>
            <person name="Ding Y."/>
            <person name="Zhao Y."/>
            <person name="Bi W."/>
            <person name="Wu M."/>
            <person name="Zhao G."/>
            <person name="Gong Y."/>
            <person name="Li W."/>
            <person name="Zhang P."/>
        </authorList>
    </citation>
    <scope>NUCLEOTIDE SEQUENCE [LARGE SCALE GENOMIC DNA]</scope>
    <source>
        <strain evidence="5">DYQJB</strain>
        <tissue evidence="5">Leaf</tissue>
    </source>
</reference>
<comment type="caution">
    <text evidence="5">The sequence shown here is derived from an EMBL/GenBank/DDBJ whole genome shotgun (WGS) entry which is preliminary data.</text>
</comment>
<organism evidence="5 6">
    <name type="scientific">Flemingia macrophylla</name>
    <dbReference type="NCBI Taxonomy" id="520843"/>
    <lineage>
        <taxon>Eukaryota</taxon>
        <taxon>Viridiplantae</taxon>
        <taxon>Streptophyta</taxon>
        <taxon>Embryophyta</taxon>
        <taxon>Tracheophyta</taxon>
        <taxon>Spermatophyta</taxon>
        <taxon>Magnoliopsida</taxon>
        <taxon>eudicotyledons</taxon>
        <taxon>Gunneridae</taxon>
        <taxon>Pentapetalae</taxon>
        <taxon>rosids</taxon>
        <taxon>fabids</taxon>
        <taxon>Fabales</taxon>
        <taxon>Fabaceae</taxon>
        <taxon>Papilionoideae</taxon>
        <taxon>50 kb inversion clade</taxon>
        <taxon>NPAAA clade</taxon>
        <taxon>indigoferoid/millettioid clade</taxon>
        <taxon>Phaseoleae</taxon>
        <taxon>Flemingia</taxon>
    </lineage>
</organism>
<dbReference type="Proteomes" id="UP001603857">
    <property type="component" value="Unassembled WGS sequence"/>
</dbReference>
<evidence type="ECO:0000313" key="5">
    <source>
        <dbReference type="EMBL" id="KAL2333027.1"/>
    </source>
</evidence>
<dbReference type="Pfam" id="PF00346">
    <property type="entry name" value="Complex1_49kDa"/>
    <property type="match status" value="1"/>
</dbReference>
<proteinExistence type="inferred from homology"/>
<evidence type="ECO:0000313" key="6">
    <source>
        <dbReference type="Proteomes" id="UP001603857"/>
    </source>
</evidence>
<gene>
    <name evidence="5" type="ORF">Fmac_014240</name>
</gene>
<keyword evidence="2" id="KW-1278">Translocase</keyword>
<name>A0ABD1MB43_9FABA</name>
<dbReference type="Gene3D" id="1.10.645.10">
    <property type="entry name" value="Cytochrome-c3 Hydrogenase, chain B"/>
    <property type="match status" value="1"/>
</dbReference>
<dbReference type="AlphaFoldDB" id="A0ABD1MB43"/>
<evidence type="ECO:0000256" key="3">
    <source>
        <dbReference type="ARBA" id="ARBA00023027"/>
    </source>
</evidence>
<keyword evidence="3" id="KW-0520">NAD</keyword>
<dbReference type="EMBL" id="JBGMDY010000005">
    <property type="protein sequence ID" value="KAL2333027.1"/>
    <property type="molecule type" value="Genomic_DNA"/>
</dbReference>
<comment type="similarity">
    <text evidence="1">Belongs to the complex I 49 kDa subunit family.</text>
</comment>
<feature type="domain" description="NADH-quinone oxidoreductase subunit D" evidence="4">
    <location>
        <begin position="20"/>
        <end position="75"/>
    </location>
</feature>
<protein>
    <recommendedName>
        <fullName evidence="4">NADH-quinone oxidoreductase subunit D domain-containing protein</fullName>
    </recommendedName>
</protein>
<dbReference type="PANTHER" id="PTHR11993">
    <property type="entry name" value="NADH-UBIQUINONE OXIDOREDUCTASE 49 KDA SUBUNIT"/>
    <property type="match status" value="1"/>
</dbReference>
<dbReference type="InterPro" id="IPR022885">
    <property type="entry name" value="NDH1_su_D/H"/>
</dbReference>
<evidence type="ECO:0000256" key="1">
    <source>
        <dbReference type="ARBA" id="ARBA00005769"/>
    </source>
</evidence>
<dbReference type="PANTHER" id="PTHR11993:SF10">
    <property type="entry name" value="NADH DEHYDROGENASE [UBIQUINONE] IRON-SULFUR PROTEIN 2, MITOCHONDRIAL"/>
    <property type="match status" value="1"/>
</dbReference>
<dbReference type="SUPFAM" id="SSF56762">
    <property type="entry name" value="HydB/Nqo4-like"/>
    <property type="match status" value="1"/>
</dbReference>
<keyword evidence="6" id="KW-1185">Reference proteome</keyword>
<sequence length="119" mass="13824">MASSEGSSLSLSGLKRNPIDNYECYEEFDWEVQWQKKGDSLARYLVRVGEIIESIKIIQQALEGTPDGSYENLEIYSFDREKESEWNDFELIDQPIKLTGCMGQVKRLFKVCILELFNE</sequence>
<dbReference type="InterPro" id="IPR029014">
    <property type="entry name" value="NiFe-Hase_large"/>
</dbReference>
<evidence type="ECO:0000259" key="4">
    <source>
        <dbReference type="Pfam" id="PF00346"/>
    </source>
</evidence>
<accession>A0ABD1MB43</accession>
<evidence type="ECO:0000256" key="2">
    <source>
        <dbReference type="ARBA" id="ARBA00022967"/>
    </source>
</evidence>